<dbReference type="InterPro" id="IPR009011">
    <property type="entry name" value="Man6P_isomerase_rcpt-bd_dom_sf"/>
</dbReference>
<evidence type="ECO:0000259" key="10">
    <source>
        <dbReference type="PROSITE" id="PS51914"/>
    </source>
</evidence>
<evidence type="ECO:0000313" key="12">
    <source>
        <dbReference type="Proteomes" id="UP000054007"/>
    </source>
</evidence>
<dbReference type="PROSITE" id="PS51914">
    <property type="entry name" value="MRH"/>
    <property type="match status" value="1"/>
</dbReference>
<organism evidence="11 12">
    <name type="scientific">Cylindrobasidium torrendii FP15055 ss-10</name>
    <dbReference type="NCBI Taxonomy" id="1314674"/>
    <lineage>
        <taxon>Eukaryota</taxon>
        <taxon>Fungi</taxon>
        <taxon>Dikarya</taxon>
        <taxon>Basidiomycota</taxon>
        <taxon>Agaricomycotina</taxon>
        <taxon>Agaricomycetes</taxon>
        <taxon>Agaricomycetidae</taxon>
        <taxon>Agaricales</taxon>
        <taxon>Marasmiineae</taxon>
        <taxon>Physalacriaceae</taxon>
        <taxon>Cylindrobasidium</taxon>
    </lineage>
</organism>
<evidence type="ECO:0000256" key="3">
    <source>
        <dbReference type="ARBA" id="ARBA00018727"/>
    </source>
</evidence>
<feature type="region of interest" description="Disordered" evidence="8">
    <location>
        <begin position="323"/>
        <end position="346"/>
    </location>
</feature>
<keyword evidence="4 9" id="KW-0732">Signal</keyword>
<dbReference type="PANTHER" id="PTHR15414:SF0">
    <property type="entry name" value="ENDOPLASMIC RETICULUM LECTIN 1"/>
    <property type="match status" value="1"/>
</dbReference>
<dbReference type="GO" id="GO:0005788">
    <property type="term" value="C:endoplasmic reticulum lumen"/>
    <property type="evidence" value="ECO:0007669"/>
    <property type="project" value="TreeGrafter"/>
</dbReference>
<evidence type="ECO:0000256" key="2">
    <source>
        <dbReference type="ARBA" id="ARBA00009918"/>
    </source>
</evidence>
<evidence type="ECO:0000256" key="5">
    <source>
        <dbReference type="ARBA" id="ARBA00022734"/>
    </source>
</evidence>
<reference evidence="11 12" key="1">
    <citation type="journal article" date="2015" name="Fungal Genet. Biol.">
        <title>Evolution of novel wood decay mechanisms in Agaricales revealed by the genome sequences of Fistulina hepatica and Cylindrobasidium torrendii.</title>
        <authorList>
            <person name="Floudas D."/>
            <person name="Held B.W."/>
            <person name="Riley R."/>
            <person name="Nagy L.G."/>
            <person name="Koehler G."/>
            <person name="Ransdell A.S."/>
            <person name="Younus H."/>
            <person name="Chow J."/>
            <person name="Chiniquy J."/>
            <person name="Lipzen A."/>
            <person name="Tritt A."/>
            <person name="Sun H."/>
            <person name="Haridas S."/>
            <person name="LaButti K."/>
            <person name="Ohm R.A."/>
            <person name="Kues U."/>
            <person name="Blanchette R.A."/>
            <person name="Grigoriev I.V."/>
            <person name="Minto R.E."/>
            <person name="Hibbett D.S."/>
        </authorList>
    </citation>
    <scope>NUCLEOTIDE SEQUENCE [LARGE SCALE GENOMIC DNA]</scope>
    <source>
        <strain evidence="11 12">FP15055 ss-10</strain>
    </source>
</reference>
<evidence type="ECO:0000256" key="1">
    <source>
        <dbReference type="ARBA" id="ARBA00004367"/>
    </source>
</evidence>
<feature type="domain" description="MRH" evidence="10">
    <location>
        <begin position="139"/>
        <end position="279"/>
    </location>
</feature>
<dbReference type="AlphaFoldDB" id="A0A0D7B0A9"/>
<accession>A0A0D7B0A9</accession>
<evidence type="ECO:0000256" key="9">
    <source>
        <dbReference type="SAM" id="SignalP"/>
    </source>
</evidence>
<dbReference type="PANTHER" id="PTHR15414">
    <property type="entry name" value="OS-9-RELATED"/>
    <property type="match status" value="1"/>
</dbReference>
<comment type="subcellular location">
    <subcellularLocation>
        <location evidence="1">Endoplasmic reticulum membrane</location>
        <topology evidence="1">Peripheral membrane protein</topology>
        <orientation evidence="1">Lumenal side</orientation>
    </subcellularLocation>
</comment>
<dbReference type="STRING" id="1314674.A0A0D7B0A9"/>
<keyword evidence="6" id="KW-0256">Endoplasmic reticulum</keyword>
<dbReference type="SUPFAM" id="SSF50911">
    <property type="entry name" value="Mannose 6-phosphate receptor domain"/>
    <property type="match status" value="1"/>
</dbReference>
<feature type="signal peptide" evidence="9">
    <location>
        <begin position="1"/>
        <end position="30"/>
    </location>
</feature>
<evidence type="ECO:0000256" key="8">
    <source>
        <dbReference type="SAM" id="MobiDB-lite"/>
    </source>
</evidence>
<dbReference type="EMBL" id="KN880733">
    <property type="protein sequence ID" value="KIY62956.1"/>
    <property type="molecule type" value="Genomic_DNA"/>
</dbReference>
<dbReference type="InterPro" id="IPR044865">
    <property type="entry name" value="MRH_dom"/>
</dbReference>
<feature type="compositionally biased region" description="Basic and acidic residues" evidence="8">
    <location>
        <begin position="337"/>
        <end position="346"/>
    </location>
</feature>
<keyword evidence="5" id="KW-0430">Lectin</keyword>
<keyword evidence="7" id="KW-1015">Disulfide bond</keyword>
<comment type="similarity">
    <text evidence="2">Belongs to the OS-9 family.</text>
</comment>
<dbReference type="GO" id="GO:0030246">
    <property type="term" value="F:carbohydrate binding"/>
    <property type="evidence" value="ECO:0007669"/>
    <property type="project" value="UniProtKB-KW"/>
</dbReference>
<feature type="chain" id="PRO_5002316519" description="Protein OS-9 homolog" evidence="9">
    <location>
        <begin position="31"/>
        <end position="346"/>
    </location>
</feature>
<dbReference type="Proteomes" id="UP000054007">
    <property type="component" value="Unassembled WGS sequence"/>
</dbReference>
<gene>
    <name evidence="11" type="ORF">CYLTODRAFT_426514</name>
</gene>
<sequence>MMPMDRLLYFLLPALVVSKLLHSLPEDTHAFPKYKVSFLSHLPLANTTAEKWLSAGLEGGEREFLDQPFVPRKAIESGEDARLSPDTSYALEHMRMGPTDSYLCFIPKPLDPPLSSPPEEDPVEVSPEHSYSLLAPLAGHCLYHRQGWFTYSYCHGSEIRQFKERTNPPPTAGKSQYAGYKPEEDPKWESYTLGRAPQTNTDVAIRNGNIQLAHGGAGGSHYLVQTWGDGTMCDKSGRPREVQIQFHCSMTTSDNILFIKESKTCSYVLVINTPRLCSEPGFKTKRDATEQAYIQCRPVVDDVDAAKATVQDPSYYDFPSKFTRPQVHLPAPPKAKAVKETHPNDE</sequence>
<dbReference type="OrthoDB" id="448954at2759"/>
<proteinExistence type="inferred from homology"/>
<dbReference type="GO" id="GO:0030970">
    <property type="term" value="P:retrograde protein transport, ER to cytosol"/>
    <property type="evidence" value="ECO:0007669"/>
    <property type="project" value="TreeGrafter"/>
</dbReference>
<dbReference type="Gene3D" id="2.70.130.10">
    <property type="entry name" value="Mannose-6-phosphate receptor binding domain"/>
    <property type="match status" value="1"/>
</dbReference>
<dbReference type="Pfam" id="PF07915">
    <property type="entry name" value="PRKCSH"/>
    <property type="match status" value="1"/>
</dbReference>
<dbReference type="GO" id="GO:0030968">
    <property type="term" value="P:endoplasmic reticulum unfolded protein response"/>
    <property type="evidence" value="ECO:0007669"/>
    <property type="project" value="InterPro"/>
</dbReference>
<protein>
    <recommendedName>
        <fullName evidence="3">Protein OS-9 homolog</fullName>
    </recommendedName>
</protein>
<keyword evidence="12" id="KW-1185">Reference proteome</keyword>
<name>A0A0D7B0A9_9AGAR</name>
<evidence type="ECO:0000313" key="11">
    <source>
        <dbReference type="EMBL" id="KIY62956.1"/>
    </source>
</evidence>
<dbReference type="InterPro" id="IPR045149">
    <property type="entry name" value="OS-9-like"/>
</dbReference>
<evidence type="ECO:0000256" key="7">
    <source>
        <dbReference type="ARBA" id="ARBA00023157"/>
    </source>
</evidence>
<evidence type="ECO:0000256" key="6">
    <source>
        <dbReference type="ARBA" id="ARBA00022824"/>
    </source>
</evidence>
<dbReference type="InterPro" id="IPR012913">
    <property type="entry name" value="OS9-like_dom"/>
</dbReference>
<evidence type="ECO:0000256" key="4">
    <source>
        <dbReference type="ARBA" id="ARBA00022729"/>
    </source>
</evidence>
<dbReference type="GO" id="GO:0005789">
    <property type="term" value="C:endoplasmic reticulum membrane"/>
    <property type="evidence" value="ECO:0007669"/>
    <property type="project" value="UniProtKB-SubCell"/>
</dbReference>